<feature type="signal peptide" evidence="1">
    <location>
        <begin position="1"/>
        <end position="20"/>
    </location>
</feature>
<dbReference type="InterPro" id="IPR025665">
    <property type="entry name" value="Beta-barrel_OMP_2"/>
</dbReference>
<dbReference type="GeneID" id="66310348"/>
<evidence type="ECO:0000259" key="2">
    <source>
        <dbReference type="Pfam" id="PF13568"/>
    </source>
</evidence>
<dbReference type="EMBL" id="VVYV01000047">
    <property type="protein sequence ID" value="KAA5413794.1"/>
    <property type="molecule type" value="Genomic_DNA"/>
</dbReference>
<dbReference type="Proteomes" id="UP000448877">
    <property type="component" value="Unassembled WGS sequence"/>
</dbReference>
<evidence type="ECO:0000256" key="1">
    <source>
        <dbReference type="SAM" id="SignalP"/>
    </source>
</evidence>
<proteinExistence type="predicted"/>
<evidence type="ECO:0000313" key="4">
    <source>
        <dbReference type="Proteomes" id="UP000448877"/>
    </source>
</evidence>
<feature type="domain" description="Outer membrane protein beta-barrel" evidence="2">
    <location>
        <begin position="22"/>
        <end position="216"/>
    </location>
</feature>
<reference evidence="3 4" key="1">
    <citation type="journal article" date="2019" name="Nat. Med.">
        <title>A library of human gut bacterial isolates paired with longitudinal multiomics data enables mechanistic microbiome research.</title>
        <authorList>
            <person name="Poyet M."/>
            <person name="Groussin M."/>
            <person name="Gibbons S.M."/>
            <person name="Avila-Pacheco J."/>
            <person name="Jiang X."/>
            <person name="Kearney S.M."/>
            <person name="Perrotta A.R."/>
            <person name="Berdy B."/>
            <person name="Zhao S."/>
            <person name="Lieberman T.D."/>
            <person name="Swanson P.K."/>
            <person name="Smith M."/>
            <person name="Roesemann S."/>
            <person name="Alexander J.E."/>
            <person name="Rich S.A."/>
            <person name="Livny J."/>
            <person name="Vlamakis H."/>
            <person name="Clish C."/>
            <person name="Bullock K."/>
            <person name="Deik A."/>
            <person name="Scott J."/>
            <person name="Pierce K.A."/>
            <person name="Xavier R.J."/>
            <person name="Alm E.J."/>
        </authorList>
    </citation>
    <scope>NUCLEOTIDE SEQUENCE [LARGE SCALE GENOMIC DNA]</scope>
    <source>
        <strain evidence="3 4">BIOML-A6</strain>
    </source>
</reference>
<name>A0A108TBA3_9BACE</name>
<dbReference type="AlphaFoldDB" id="A0A108TBA3"/>
<dbReference type="RefSeq" id="WP_007215107.1">
    <property type="nucleotide sequence ID" value="NZ_CABMLT010000010.1"/>
</dbReference>
<sequence length="256" mass="27952">MKKHLLIALVLGLSTTICHSQVKISVQGGTGLTGITQNENYNANFGYRFGVGVEFPIDKTWSMQTGLQLLNRSYSIDEAVTALGITETGKQIYMGLGIDSKINGIYLQVPIKVAAYLPLNNNCGLQFSGGPYIALGIGGKSKLNWVLATNERYDDDDFITPSEGNGATLVNGEATHKTFDKNEGLKCLDIGLSLGVDFKYKCLFAGIGAEYSLLPIDKEFPKDLFKYSFQEDQTLVSPHNIGIEFHVGFCFNAGKR</sequence>
<feature type="chain" id="PRO_5030020137" evidence="1">
    <location>
        <begin position="21"/>
        <end position="256"/>
    </location>
</feature>
<accession>A0A108TBA3</accession>
<comment type="caution">
    <text evidence="3">The sequence shown here is derived from an EMBL/GenBank/DDBJ whole genome shotgun (WGS) entry which is preliminary data.</text>
</comment>
<evidence type="ECO:0000313" key="3">
    <source>
        <dbReference type="EMBL" id="KAA5413794.1"/>
    </source>
</evidence>
<protein>
    <submittedName>
        <fullName evidence="3">PorT family protein</fullName>
    </submittedName>
</protein>
<organism evidence="3 4">
    <name type="scientific">Bacteroides cellulosilyticus</name>
    <dbReference type="NCBI Taxonomy" id="246787"/>
    <lineage>
        <taxon>Bacteria</taxon>
        <taxon>Pseudomonadati</taxon>
        <taxon>Bacteroidota</taxon>
        <taxon>Bacteroidia</taxon>
        <taxon>Bacteroidales</taxon>
        <taxon>Bacteroidaceae</taxon>
        <taxon>Bacteroides</taxon>
    </lineage>
</organism>
<gene>
    <name evidence="3" type="ORF">F2Y81_21935</name>
</gene>
<dbReference type="Pfam" id="PF13568">
    <property type="entry name" value="OMP_b-brl_2"/>
    <property type="match status" value="1"/>
</dbReference>
<dbReference type="STRING" id="246787.BcellWH2_03888"/>
<keyword evidence="1" id="KW-0732">Signal</keyword>